<dbReference type="PANTHER" id="PTHR11706">
    <property type="entry name" value="SOLUTE CARRIER PROTEIN FAMILY 11 MEMBER"/>
    <property type="match status" value="1"/>
</dbReference>
<dbReference type="GO" id="GO:0034755">
    <property type="term" value="P:iron ion transmembrane transport"/>
    <property type="evidence" value="ECO:0007669"/>
    <property type="project" value="TreeGrafter"/>
</dbReference>
<dbReference type="Proteomes" id="UP000229777">
    <property type="component" value="Unassembled WGS sequence"/>
</dbReference>
<feature type="transmembrane region" description="Helical" evidence="6">
    <location>
        <begin position="357"/>
        <end position="377"/>
    </location>
</feature>
<evidence type="ECO:0000313" key="8">
    <source>
        <dbReference type="Proteomes" id="UP000229777"/>
    </source>
</evidence>
<evidence type="ECO:0000256" key="4">
    <source>
        <dbReference type="ARBA" id="ARBA00022989"/>
    </source>
</evidence>
<keyword evidence="4 6" id="KW-1133">Transmembrane helix</keyword>
<evidence type="ECO:0008006" key="9">
    <source>
        <dbReference type="Google" id="ProtNLM"/>
    </source>
</evidence>
<dbReference type="InterPro" id="IPR001046">
    <property type="entry name" value="NRAMP_fam"/>
</dbReference>
<accession>A0A2M8EY51</accession>
<gene>
    <name evidence="7" type="ORF">CO049_04525</name>
</gene>
<evidence type="ECO:0000256" key="1">
    <source>
        <dbReference type="ARBA" id="ARBA00004141"/>
    </source>
</evidence>
<dbReference type="GO" id="GO:0005384">
    <property type="term" value="F:manganese ion transmembrane transporter activity"/>
    <property type="evidence" value="ECO:0007669"/>
    <property type="project" value="TreeGrafter"/>
</dbReference>
<reference evidence="8" key="1">
    <citation type="submission" date="2017-09" db="EMBL/GenBank/DDBJ databases">
        <title>Depth-based differentiation of microbial function through sediment-hosted aquifers and enrichment of novel symbionts in the deep terrestrial subsurface.</title>
        <authorList>
            <person name="Probst A.J."/>
            <person name="Ladd B."/>
            <person name="Jarett J.K."/>
            <person name="Geller-Mcgrath D.E."/>
            <person name="Sieber C.M.K."/>
            <person name="Emerson J.B."/>
            <person name="Anantharaman K."/>
            <person name="Thomas B.C."/>
            <person name="Malmstrom R."/>
            <person name="Stieglmeier M."/>
            <person name="Klingl A."/>
            <person name="Woyke T."/>
            <person name="Ryan C.M."/>
            <person name="Banfield J.F."/>
        </authorList>
    </citation>
    <scope>NUCLEOTIDE SEQUENCE [LARGE SCALE GENOMIC DNA]</scope>
</reference>
<name>A0A2M8EY51_9BACT</name>
<proteinExistence type="predicted"/>
<feature type="transmembrane region" description="Helical" evidence="6">
    <location>
        <begin position="198"/>
        <end position="217"/>
    </location>
</feature>
<evidence type="ECO:0000256" key="6">
    <source>
        <dbReference type="SAM" id="Phobius"/>
    </source>
</evidence>
<dbReference type="GO" id="GO:0015086">
    <property type="term" value="F:cadmium ion transmembrane transporter activity"/>
    <property type="evidence" value="ECO:0007669"/>
    <property type="project" value="TreeGrafter"/>
</dbReference>
<feature type="transmembrane region" description="Helical" evidence="6">
    <location>
        <begin position="238"/>
        <end position="261"/>
    </location>
</feature>
<comment type="caution">
    <text evidence="7">The sequence shown here is derived from an EMBL/GenBank/DDBJ whole genome shotgun (WGS) entry which is preliminary data.</text>
</comment>
<feature type="transmembrane region" description="Helical" evidence="6">
    <location>
        <begin position="331"/>
        <end position="351"/>
    </location>
</feature>
<feature type="transmembrane region" description="Helical" evidence="6">
    <location>
        <begin position="94"/>
        <end position="114"/>
    </location>
</feature>
<evidence type="ECO:0000313" key="7">
    <source>
        <dbReference type="EMBL" id="PJC31124.1"/>
    </source>
</evidence>
<evidence type="ECO:0000256" key="3">
    <source>
        <dbReference type="ARBA" id="ARBA00022692"/>
    </source>
</evidence>
<comment type="subcellular location">
    <subcellularLocation>
        <location evidence="1">Membrane</location>
        <topology evidence="1">Multi-pass membrane protein</topology>
    </subcellularLocation>
</comment>
<feature type="transmembrane region" description="Helical" evidence="6">
    <location>
        <begin position="287"/>
        <end position="311"/>
    </location>
</feature>
<organism evidence="7 8">
    <name type="scientific">Candidatus Roizmanbacteria bacterium CG_4_9_14_0_2_um_filter_36_12</name>
    <dbReference type="NCBI Taxonomy" id="1974837"/>
    <lineage>
        <taxon>Bacteria</taxon>
        <taxon>Candidatus Roizmaniibacteriota</taxon>
    </lineage>
</organism>
<keyword evidence="5 6" id="KW-0472">Membrane</keyword>
<keyword evidence="2" id="KW-0813">Transport</keyword>
<keyword evidence="3 6" id="KW-0812">Transmembrane</keyword>
<sequence length="422" mass="47258">MIAKISNYLKKFRYRLLIFLAIIGPGIITAIADNDAGGVATYTVAASLFGMAAKFLVIPETLLLAVTQEIGARVAIVTKKGLGDLIRERYGVKLSMFIFILYFITNQGVVLQNVSGLKSALQLFNLPWHLCLILICASLIFVVIKFSYKKLQNIFLLMILFYFAYVISAWLSHPNWGEAVKESFIWPSKIKINDLTFWFSRIAVLGTTITAWGQFFVHSYIIDKKLDIQHLKAEKIEVYLGAIITSFFSWMMVVAVTYTLFANGIKVTDGYAAALAMRPLAGPLSTILFSYGLFGASILGLTIVPLATAYVFSEMFGYEGSLDSDFKKGRLFYTFFIVQIVLGLLITLFPQTSLFKLTFYADYLNGAMLPIIFFFLIKFSEDKEIMGKYVSRGFTSIFVRLAGVIITFAVLVTFIGKIFNIG</sequence>
<dbReference type="Pfam" id="PF01566">
    <property type="entry name" value="Nramp"/>
    <property type="match status" value="1"/>
</dbReference>
<dbReference type="EMBL" id="PFSA01000081">
    <property type="protein sequence ID" value="PJC31124.1"/>
    <property type="molecule type" value="Genomic_DNA"/>
</dbReference>
<dbReference type="AlphaFoldDB" id="A0A2M8EY51"/>
<evidence type="ECO:0000256" key="2">
    <source>
        <dbReference type="ARBA" id="ARBA00022448"/>
    </source>
</evidence>
<dbReference type="GO" id="GO:0005886">
    <property type="term" value="C:plasma membrane"/>
    <property type="evidence" value="ECO:0007669"/>
    <property type="project" value="TreeGrafter"/>
</dbReference>
<protein>
    <recommendedName>
        <fullName evidence="9">Mn transporter</fullName>
    </recommendedName>
</protein>
<feature type="transmembrane region" description="Helical" evidence="6">
    <location>
        <begin position="126"/>
        <end position="144"/>
    </location>
</feature>
<feature type="transmembrane region" description="Helical" evidence="6">
    <location>
        <begin position="44"/>
        <end position="66"/>
    </location>
</feature>
<feature type="transmembrane region" description="Helical" evidence="6">
    <location>
        <begin position="397"/>
        <end position="419"/>
    </location>
</feature>
<feature type="transmembrane region" description="Helical" evidence="6">
    <location>
        <begin position="12"/>
        <end position="32"/>
    </location>
</feature>
<dbReference type="PANTHER" id="PTHR11706:SF33">
    <property type="entry name" value="NATURAL RESISTANCE-ASSOCIATED MACROPHAGE PROTEIN 2"/>
    <property type="match status" value="1"/>
</dbReference>
<evidence type="ECO:0000256" key="5">
    <source>
        <dbReference type="ARBA" id="ARBA00023136"/>
    </source>
</evidence>
<feature type="transmembrane region" description="Helical" evidence="6">
    <location>
        <begin position="151"/>
        <end position="171"/>
    </location>
</feature>